<keyword evidence="2" id="KW-1185">Reference proteome</keyword>
<dbReference type="AlphaFoldDB" id="A0A4Y2HZ67"/>
<reference evidence="1 2" key="1">
    <citation type="journal article" date="2019" name="Sci. Rep.">
        <title>Orb-weaving spider Araneus ventricosus genome elucidates the spidroin gene catalogue.</title>
        <authorList>
            <person name="Kono N."/>
            <person name="Nakamura H."/>
            <person name="Ohtoshi R."/>
            <person name="Moran D.A.P."/>
            <person name="Shinohara A."/>
            <person name="Yoshida Y."/>
            <person name="Fujiwara M."/>
            <person name="Mori M."/>
            <person name="Tomita M."/>
            <person name="Arakawa K."/>
        </authorList>
    </citation>
    <scope>NUCLEOTIDE SEQUENCE [LARGE SCALE GENOMIC DNA]</scope>
</reference>
<sequence length="130" mass="15699">MFKWSKFSNLPLLFDFADRGGLVLRTWVRDRTRTKHPPFGVAWNFEEKRYWFGCRLGHLSILQNYEARSKKGFAWLKNLVANKTKLLLICIQLLSREEIRCPFHIDFASFYRHKNQKTYNRILIFTRRNG</sequence>
<evidence type="ECO:0000313" key="2">
    <source>
        <dbReference type="Proteomes" id="UP000499080"/>
    </source>
</evidence>
<comment type="caution">
    <text evidence="1">The sequence shown here is derived from an EMBL/GenBank/DDBJ whole genome shotgun (WGS) entry which is preliminary data.</text>
</comment>
<evidence type="ECO:0000313" key="1">
    <source>
        <dbReference type="EMBL" id="GBM70817.1"/>
    </source>
</evidence>
<accession>A0A4Y2HZ67</accession>
<dbReference type="EMBL" id="BGPR01002276">
    <property type="protein sequence ID" value="GBM70817.1"/>
    <property type="molecule type" value="Genomic_DNA"/>
</dbReference>
<organism evidence="1 2">
    <name type="scientific">Araneus ventricosus</name>
    <name type="common">Orbweaver spider</name>
    <name type="synonym">Epeira ventricosa</name>
    <dbReference type="NCBI Taxonomy" id="182803"/>
    <lineage>
        <taxon>Eukaryota</taxon>
        <taxon>Metazoa</taxon>
        <taxon>Ecdysozoa</taxon>
        <taxon>Arthropoda</taxon>
        <taxon>Chelicerata</taxon>
        <taxon>Arachnida</taxon>
        <taxon>Araneae</taxon>
        <taxon>Araneomorphae</taxon>
        <taxon>Entelegynae</taxon>
        <taxon>Araneoidea</taxon>
        <taxon>Araneidae</taxon>
        <taxon>Araneus</taxon>
    </lineage>
</organism>
<name>A0A4Y2HZ67_ARAVE</name>
<proteinExistence type="predicted"/>
<dbReference type="Proteomes" id="UP000499080">
    <property type="component" value="Unassembled WGS sequence"/>
</dbReference>
<gene>
    <name evidence="1" type="ORF">AVEN_85486_1</name>
</gene>
<protein>
    <submittedName>
        <fullName evidence="1">Uncharacterized protein</fullName>
    </submittedName>
</protein>